<sequence length="324" mass="37920">MSESNVEKGILEAFRRGLKRAVSDAQGVNWNGVDSIKEHKLLLMGIRNFPEVQDHVTIQWYLDGDMLPHLDDQPGPIQTNAGVSSGPIPEVDEIKEFYAEEMVEPLEDILTADTFYWLKTYYENREVPFKQAYLANMDILLHITQCARFCDLEYPNTTLPEDLVSPIEEASIDLKRELIKYPLFRNLPPFVTEFTRVATQVMTWLEEQDLENPDDRAEYTTLLNHLGSFYYKGVWRPISNRIGYYTIHGPAEEDDREFHITNLKRARQNFLKLSNQFRSRANDYGLRVEIRNERIPKLRPEERNFQELLQWEPEDDTAEQVTTA</sequence>
<dbReference type="AlphaFoldDB" id="A0A8T5CSV6"/>
<evidence type="ECO:0000313" key="2">
    <source>
        <dbReference type="EMBL" id="MBS8126164.1"/>
    </source>
</evidence>
<accession>A0A8T5CSV6</accession>
<protein>
    <submittedName>
        <fullName evidence="3">Uncharacterized protein</fullName>
    </submittedName>
</protein>
<dbReference type="RefSeq" id="WP_013035728.1">
    <property type="nucleotide sequence ID" value="NZ_JAERQU010000031.1"/>
</dbReference>
<evidence type="ECO:0000313" key="5">
    <source>
        <dbReference type="Proteomes" id="UP000678484"/>
    </source>
</evidence>
<dbReference type="EMBL" id="JAERQU010000031">
    <property type="protein sequence ID" value="MBS8121153.1"/>
    <property type="molecule type" value="Genomic_DNA"/>
</dbReference>
<dbReference type="Proteomes" id="UP000676028">
    <property type="component" value="Unassembled WGS sequence"/>
</dbReference>
<evidence type="ECO:0000313" key="3">
    <source>
        <dbReference type="EMBL" id="MBS8130018.1"/>
    </source>
</evidence>
<dbReference type="EMBL" id="JAERQX010000030">
    <property type="protein sequence ID" value="MBS8133882.1"/>
    <property type="molecule type" value="Genomic_DNA"/>
</dbReference>
<dbReference type="EMBL" id="JAERQW010000030">
    <property type="protein sequence ID" value="MBS8130018.1"/>
    <property type="molecule type" value="Genomic_DNA"/>
</dbReference>
<gene>
    <name evidence="1" type="ORF">JK351_18630</name>
    <name evidence="4" type="ORF">JK352_18525</name>
    <name evidence="3" type="ORF">JK353_18535</name>
    <name evidence="2" type="ORF">JK354_18600</name>
</gene>
<dbReference type="Proteomes" id="UP000678484">
    <property type="component" value="Unassembled WGS sequence"/>
</dbReference>
<dbReference type="Proteomes" id="UP000679371">
    <property type="component" value="Unassembled WGS sequence"/>
</dbReference>
<comment type="caution">
    <text evidence="3">The sequence shown here is derived from an EMBL/GenBank/DDBJ whole genome shotgun (WGS) entry which is preliminary data.</text>
</comment>
<reference evidence="3" key="1">
    <citation type="journal article" date="2021" name="Nat. Microbiol.">
        <title>Cell division in the archaeon Haloferax volcanii relies on two FtsZ proteins with distinct functions in division ring assembly and constriction.</title>
        <authorList>
            <person name="Liao Y."/>
            <person name="Ithurbide S."/>
            <person name="Evenhuis C."/>
            <person name="Loewe J."/>
            <person name="Duggin I.G."/>
        </authorList>
    </citation>
    <scope>NUCLEOTIDE SEQUENCE</scope>
    <source>
        <strain evidence="1">H98</strain>
        <strain evidence="4">ID112 - delta_ftsZ1_delta_ftsZ2</strain>
        <strain evidence="2">ID76 - delta_ftsZ1</strain>
        <strain evidence="3">ID77 - delta_ftsZ2</strain>
    </source>
</reference>
<organism evidence="3 5">
    <name type="scientific">Haloferax volcanii</name>
    <name type="common">Halobacterium volcanii</name>
    <dbReference type="NCBI Taxonomy" id="2246"/>
    <lineage>
        <taxon>Archaea</taxon>
        <taxon>Methanobacteriati</taxon>
        <taxon>Methanobacteriota</taxon>
        <taxon>Stenosarchaea group</taxon>
        <taxon>Halobacteria</taxon>
        <taxon>Halobacteriales</taxon>
        <taxon>Haloferacaceae</taxon>
        <taxon>Haloferax</taxon>
    </lineage>
</organism>
<evidence type="ECO:0000313" key="1">
    <source>
        <dbReference type="EMBL" id="MBS8121153.1"/>
    </source>
</evidence>
<dbReference type="EMBL" id="JAERQV010000030">
    <property type="protein sequence ID" value="MBS8126164.1"/>
    <property type="molecule type" value="Genomic_DNA"/>
</dbReference>
<proteinExistence type="predicted"/>
<evidence type="ECO:0000313" key="4">
    <source>
        <dbReference type="EMBL" id="MBS8133882.1"/>
    </source>
</evidence>
<dbReference type="Proteomes" id="UP000679789">
    <property type="component" value="Unassembled WGS sequence"/>
</dbReference>
<dbReference type="GeneID" id="8926886"/>
<name>A0A8T5CSV6_HALVO</name>